<evidence type="ECO:0000313" key="5">
    <source>
        <dbReference type="Proteomes" id="UP001063166"/>
    </source>
</evidence>
<dbReference type="SUPFAM" id="SSF89550">
    <property type="entry name" value="PHP domain-like"/>
    <property type="match status" value="1"/>
</dbReference>
<evidence type="ECO:0000256" key="2">
    <source>
        <dbReference type="SAM" id="MobiDB-lite"/>
    </source>
</evidence>
<dbReference type="AlphaFoldDB" id="A0A9P3PRT2"/>
<keyword evidence="5" id="KW-1185">Reference proteome</keyword>
<dbReference type="GO" id="GO:0008033">
    <property type="term" value="P:tRNA processing"/>
    <property type="evidence" value="ECO:0007669"/>
    <property type="project" value="UniProtKB-KW"/>
</dbReference>
<feature type="compositionally biased region" description="Polar residues" evidence="2">
    <location>
        <begin position="337"/>
        <end position="349"/>
    </location>
</feature>
<dbReference type="Pfam" id="PF01876">
    <property type="entry name" value="RNase_P_p30"/>
    <property type="match status" value="1"/>
</dbReference>
<dbReference type="InterPro" id="IPR052738">
    <property type="entry name" value="ABC-Tungstate_binding"/>
</dbReference>
<dbReference type="Proteomes" id="UP001063166">
    <property type="component" value="Unassembled WGS sequence"/>
</dbReference>
<evidence type="ECO:0000256" key="1">
    <source>
        <dbReference type="ARBA" id="ARBA00022694"/>
    </source>
</evidence>
<feature type="domain" description="PBP" evidence="3">
    <location>
        <begin position="533"/>
        <end position="782"/>
    </location>
</feature>
<dbReference type="InterPro" id="IPR002738">
    <property type="entry name" value="RNase_P_p30"/>
</dbReference>
<feature type="compositionally biased region" description="Low complexity" evidence="2">
    <location>
        <begin position="350"/>
        <end position="366"/>
    </location>
</feature>
<dbReference type="Gene3D" id="3.20.20.140">
    <property type="entry name" value="Metal-dependent hydrolases"/>
    <property type="match status" value="1"/>
</dbReference>
<organism evidence="4 5">
    <name type="scientific">Lyophyllum shimeji</name>
    <name type="common">Hon-shimeji</name>
    <name type="synonym">Tricholoma shimeji</name>
    <dbReference type="NCBI Taxonomy" id="47721"/>
    <lineage>
        <taxon>Eukaryota</taxon>
        <taxon>Fungi</taxon>
        <taxon>Dikarya</taxon>
        <taxon>Basidiomycota</taxon>
        <taxon>Agaricomycotina</taxon>
        <taxon>Agaricomycetes</taxon>
        <taxon>Agaricomycetidae</taxon>
        <taxon>Agaricales</taxon>
        <taxon>Tricholomatineae</taxon>
        <taxon>Lyophyllaceae</taxon>
        <taxon>Lyophyllum</taxon>
    </lineage>
</organism>
<feature type="region of interest" description="Disordered" evidence="2">
    <location>
        <begin position="329"/>
        <end position="411"/>
    </location>
</feature>
<comment type="caution">
    <text evidence="4">The sequence shown here is derived from an EMBL/GenBank/DDBJ whole genome shotgun (WGS) entry which is preliminary data.</text>
</comment>
<gene>
    <name evidence="4" type="ORF">LshimejAT787_0900730</name>
</gene>
<accession>A0A9P3PRT2</accession>
<proteinExistence type="predicted"/>
<reference evidence="4" key="1">
    <citation type="submission" date="2022-07" db="EMBL/GenBank/DDBJ databases">
        <title>The genome of Lyophyllum shimeji provides insight into the initial evolution of ectomycorrhizal fungal genome.</title>
        <authorList>
            <person name="Kobayashi Y."/>
            <person name="Shibata T."/>
            <person name="Hirakawa H."/>
            <person name="Shigenobu S."/>
            <person name="Nishiyama T."/>
            <person name="Yamada A."/>
            <person name="Hasebe M."/>
            <person name="Kawaguchi M."/>
        </authorList>
    </citation>
    <scope>NUCLEOTIDE SEQUENCE</scope>
    <source>
        <strain evidence="4">AT787</strain>
    </source>
</reference>
<dbReference type="EMBL" id="BRPK01000009">
    <property type="protein sequence ID" value="GLB40858.1"/>
    <property type="molecule type" value="Genomic_DNA"/>
</dbReference>
<dbReference type="PANTHER" id="PTHR37945:SF1">
    <property type="entry name" value="EXTRACELLULAR TUNGSTATE BINDING PROTEIN"/>
    <property type="match status" value="1"/>
</dbReference>
<name>A0A9P3PRT2_LYOSH</name>
<dbReference type="InterPro" id="IPR016195">
    <property type="entry name" value="Pol/histidinol_Pase-like"/>
</dbReference>
<evidence type="ECO:0000313" key="4">
    <source>
        <dbReference type="EMBL" id="GLB40858.1"/>
    </source>
</evidence>
<dbReference type="PANTHER" id="PTHR37945">
    <property type="entry name" value="EXTRACELLULAR TUNGSTATE BINDING PROTEIN"/>
    <property type="match status" value="1"/>
</dbReference>
<dbReference type="SUPFAM" id="SSF53850">
    <property type="entry name" value="Periplasmic binding protein-like II"/>
    <property type="match status" value="1"/>
</dbReference>
<dbReference type="Gene3D" id="3.40.190.10">
    <property type="entry name" value="Periplasmic binding protein-like II"/>
    <property type="match status" value="2"/>
</dbReference>
<protein>
    <submittedName>
        <fullName evidence="4">PBP superfamily domain containing protein</fullName>
    </submittedName>
</protein>
<dbReference type="OrthoDB" id="17948at2759"/>
<dbReference type="InterPro" id="IPR024370">
    <property type="entry name" value="PBP_domain"/>
</dbReference>
<sequence>MKQLLLYLLPPPPSFWLSSLNRSGKMYFDLNVPIPSLAQAAGQAMSKKAKGKQPVAAATAAFTASQIGAMEARVDLLVHLGYTVIAFNQLAHKRVDPRSHVNTAESLVSQLRKRPGIVYLKRLSIILDEDSEKGFGLTNANAAMFTSYDLIGLVPLTQATFALACLTHSMPSPLTAHIISLPLTLPRLSFYLKHTLIRTAIKNGAVFEISYVGALGGENDPVLTNAGGAENGAAAKRNWWAATRELTRVTKGKSLIVGGGVVADADLRAPTDVGNLITLLGLAQDVAHASLTKVPKSLVLRAQTRNTYRAVFSEPTVVVLEGTEAPVPPTIAALPTSEPQVSQAADTGDSTPGDATPASSASAPQTLQKKRPREGEPEAGAPPATAGPEDSQKKKRKKNKGGQQIPREPHDSAVLCDSWSADPVTDLPLSYPHFSTGSAIVLTEENEYKNKLARIIGGSEIQAFKARIEPITMSVESQSASIVTNPAGDENLDATVKIPSGLYVGVGVGTKDAGLKPQATYNGGCKDATEIRLRIANGGAGQSGLIGAWADAFIQYSVKTLGQKPFKVGWYLGDTTESLGLLAAGSVDIAVTYNDAAERQAVVSRAASRREYGFRDHFLLVGPKSNPAGLDKDNDDILMMFNKIVSSGNVDVASPPDLTKRPAVRFLSRFDKSATNIKESELFITIGQVPWALVYSKWYHQYPRFPLQALEAASLLSEYTLTDRGTWLSSPPSITGKLEIFKAGLDLDPADPLLNPAHVLLGSKADRKNVMNAKSFMDWVVRSDGGQKVIREFMKYDEVLYSEAPSV</sequence>
<feature type="compositionally biased region" description="Low complexity" evidence="2">
    <location>
        <begin position="378"/>
        <end position="389"/>
    </location>
</feature>
<evidence type="ECO:0000259" key="3">
    <source>
        <dbReference type="Pfam" id="PF12849"/>
    </source>
</evidence>
<keyword evidence="1" id="KW-0819">tRNA processing</keyword>
<dbReference type="Pfam" id="PF12849">
    <property type="entry name" value="PBP_like_2"/>
    <property type="match status" value="1"/>
</dbReference>